<evidence type="ECO:0000313" key="2">
    <source>
        <dbReference type="EMBL" id="CAF1628704.1"/>
    </source>
</evidence>
<dbReference type="OrthoDB" id="10429680at2759"/>
<organism evidence="3 7">
    <name type="scientific">Rotaria magnacalcarata</name>
    <dbReference type="NCBI Taxonomy" id="392030"/>
    <lineage>
        <taxon>Eukaryota</taxon>
        <taxon>Metazoa</taxon>
        <taxon>Spiralia</taxon>
        <taxon>Gnathifera</taxon>
        <taxon>Rotifera</taxon>
        <taxon>Eurotatoria</taxon>
        <taxon>Bdelloidea</taxon>
        <taxon>Philodinida</taxon>
        <taxon>Philodinidae</taxon>
        <taxon>Rotaria</taxon>
    </lineage>
</organism>
<dbReference type="EMBL" id="CAJOBJ010105909">
    <property type="protein sequence ID" value="CAF4608991.1"/>
    <property type="molecule type" value="Genomic_DNA"/>
</dbReference>
<evidence type="ECO:0000313" key="1">
    <source>
        <dbReference type="EMBL" id="CAF1052096.1"/>
    </source>
</evidence>
<gene>
    <name evidence="5" type="ORF">BYL167_LOCUS77634</name>
    <name evidence="1" type="ORF">CJN711_LOCUS4794</name>
    <name evidence="4" type="ORF">GIL414_LOCUS39268</name>
    <name evidence="2" type="ORF">KQP761_LOCUS25767</name>
    <name evidence="3" type="ORF">MBJ925_LOCUS25708</name>
    <name evidence="6" type="ORF">SMN809_LOCUS69163</name>
</gene>
<comment type="caution">
    <text evidence="3">The sequence shown here is derived from an EMBL/GenBank/DDBJ whole genome shotgun (WGS) entry which is preliminary data.</text>
</comment>
<dbReference type="Proteomes" id="UP000663855">
    <property type="component" value="Unassembled WGS sequence"/>
</dbReference>
<dbReference type="EMBL" id="CAJNOV010001201">
    <property type="protein sequence ID" value="CAF1052096.1"/>
    <property type="molecule type" value="Genomic_DNA"/>
</dbReference>
<dbReference type="Proteomes" id="UP000663824">
    <property type="component" value="Unassembled WGS sequence"/>
</dbReference>
<dbReference type="EMBL" id="CAJOBI010318877">
    <property type="protein sequence ID" value="CAF5181750.1"/>
    <property type="molecule type" value="Genomic_DNA"/>
</dbReference>
<accession>A0A816UXA4</accession>
<evidence type="ECO:0000313" key="7">
    <source>
        <dbReference type="Proteomes" id="UP000663824"/>
    </source>
</evidence>
<dbReference type="EMBL" id="CAJNOW010014057">
    <property type="protein sequence ID" value="CAF1628704.1"/>
    <property type="molecule type" value="Genomic_DNA"/>
</dbReference>
<dbReference type="Proteomes" id="UP000663834">
    <property type="component" value="Unassembled WGS sequence"/>
</dbReference>
<sequence length="68" mass="7873">LPTGSKTWTKHYNRQYQALTTNSKNENGSSVDTLKISKHALKYASEYHYPPFKLECNPMINDKNKVKN</sequence>
<dbReference type="AlphaFoldDB" id="A0A816UXA4"/>
<evidence type="ECO:0000313" key="4">
    <source>
        <dbReference type="EMBL" id="CAF4608991.1"/>
    </source>
</evidence>
<reference evidence="3" key="1">
    <citation type="submission" date="2021-02" db="EMBL/GenBank/DDBJ databases">
        <authorList>
            <person name="Nowell W R."/>
        </authorList>
    </citation>
    <scope>NUCLEOTIDE SEQUENCE</scope>
</reference>
<dbReference type="Proteomes" id="UP000676336">
    <property type="component" value="Unassembled WGS sequence"/>
</dbReference>
<dbReference type="EMBL" id="CAJOBH010283443">
    <property type="protein sequence ID" value="CAF5172816.1"/>
    <property type="molecule type" value="Genomic_DNA"/>
</dbReference>
<evidence type="ECO:0000313" key="5">
    <source>
        <dbReference type="EMBL" id="CAF5172816.1"/>
    </source>
</evidence>
<name>A0A816UXA4_9BILA</name>
<protein>
    <submittedName>
        <fullName evidence="3">Uncharacterized protein</fullName>
    </submittedName>
</protein>
<evidence type="ECO:0000313" key="6">
    <source>
        <dbReference type="EMBL" id="CAF5181750.1"/>
    </source>
</evidence>
<dbReference type="EMBL" id="CAJNRE010013618">
    <property type="protein sequence ID" value="CAF2119869.1"/>
    <property type="molecule type" value="Genomic_DNA"/>
</dbReference>
<proteinExistence type="predicted"/>
<feature type="non-terminal residue" evidence="3">
    <location>
        <position position="1"/>
    </location>
</feature>
<dbReference type="Proteomes" id="UP000681967">
    <property type="component" value="Unassembled WGS sequence"/>
</dbReference>
<evidence type="ECO:0000313" key="3">
    <source>
        <dbReference type="EMBL" id="CAF2119869.1"/>
    </source>
</evidence>
<dbReference type="Proteomes" id="UP000681720">
    <property type="component" value="Unassembled WGS sequence"/>
</dbReference>